<dbReference type="AlphaFoldDB" id="A0AAD4D5F5"/>
<reference evidence="1" key="1">
    <citation type="journal article" date="2020" name="Fungal Divers.">
        <title>Resolving the Mortierellaceae phylogeny through synthesis of multi-gene phylogenetics and phylogenomics.</title>
        <authorList>
            <person name="Vandepol N."/>
            <person name="Liber J."/>
            <person name="Desiro A."/>
            <person name="Na H."/>
            <person name="Kennedy M."/>
            <person name="Barry K."/>
            <person name="Grigoriev I.V."/>
            <person name="Miller A.N."/>
            <person name="O'Donnell K."/>
            <person name="Stajich J.E."/>
            <person name="Bonito G."/>
        </authorList>
    </citation>
    <scope>NUCLEOTIDE SEQUENCE</scope>
    <source>
        <strain evidence="1">NRRL 28262</strain>
    </source>
</reference>
<keyword evidence="2" id="KW-1185">Reference proteome</keyword>
<evidence type="ECO:0000313" key="1">
    <source>
        <dbReference type="EMBL" id="KAG0266999.1"/>
    </source>
</evidence>
<gene>
    <name evidence="1" type="ORF">BGZ95_002945</name>
</gene>
<evidence type="ECO:0000313" key="2">
    <source>
        <dbReference type="Proteomes" id="UP001194580"/>
    </source>
</evidence>
<organism evidence="1 2">
    <name type="scientific">Linnemannia exigua</name>
    <dbReference type="NCBI Taxonomy" id="604196"/>
    <lineage>
        <taxon>Eukaryota</taxon>
        <taxon>Fungi</taxon>
        <taxon>Fungi incertae sedis</taxon>
        <taxon>Mucoromycota</taxon>
        <taxon>Mortierellomycotina</taxon>
        <taxon>Mortierellomycetes</taxon>
        <taxon>Mortierellales</taxon>
        <taxon>Mortierellaceae</taxon>
        <taxon>Linnemannia</taxon>
    </lineage>
</organism>
<accession>A0AAD4D5F5</accession>
<proteinExistence type="predicted"/>
<sequence length="110" mass="12882">MEPNVLLSDSRVERIVLKAPMPMNEEDVRDALKNWSPWKPEYFQELADHIQDTITRARIEASRRPLAWCDEIFIRGNLKIRISNTKIIAQDIDFAERCQEYIDISFSGDS</sequence>
<name>A0AAD4D5F5_9FUNG</name>
<protein>
    <submittedName>
        <fullName evidence="1">Uncharacterized protein</fullName>
    </submittedName>
</protein>
<comment type="caution">
    <text evidence="1">The sequence shown here is derived from an EMBL/GenBank/DDBJ whole genome shotgun (WGS) entry which is preliminary data.</text>
</comment>
<dbReference type="EMBL" id="JAAAIL010001645">
    <property type="protein sequence ID" value="KAG0266999.1"/>
    <property type="molecule type" value="Genomic_DNA"/>
</dbReference>
<dbReference type="Proteomes" id="UP001194580">
    <property type="component" value="Unassembled WGS sequence"/>
</dbReference>